<evidence type="ECO:0000313" key="1">
    <source>
        <dbReference type="EMBL" id="KAK7757739.1"/>
    </source>
</evidence>
<accession>A0AAN9VAT5</accession>
<name>A0AAN9VAT5_9PEZI</name>
<evidence type="ECO:0000313" key="2">
    <source>
        <dbReference type="Proteomes" id="UP001320420"/>
    </source>
</evidence>
<keyword evidence="2" id="KW-1185">Reference proteome</keyword>
<sequence length="322" mass="35796">MTPDELLGPGSNDSTAKQGGLEVSERPLILYAYKESDNARQNLEFFIHQGLHGAADFIFILNGETDAAEWIPDAANIRVVQRPNVCFDLGAYGEVLREGDLWRKYKRFITMNASIRGPFIPAWSKHCWSDAFLDRLSDDVKVTHPTHPHVVVLLVRGMFELTTYGGVIQLVGLTVNCGPTPHVQSMLWATDSVGMELLLYPEAAAAASGADPFGSAEDPVAFGGCYMDYWKAVHAEVGTTGLVRGAGYNVSAMMAAFEDPSYMDHCEWGEDVLYDKHYFGTNLHPYETIFAKTNRDIDPFLIDLMTKIHAHTQEGRSRDLCR</sequence>
<gene>
    <name evidence="1" type="ORF">SLS62_000117</name>
</gene>
<organism evidence="1 2">
    <name type="scientific">Diatrype stigma</name>
    <dbReference type="NCBI Taxonomy" id="117547"/>
    <lineage>
        <taxon>Eukaryota</taxon>
        <taxon>Fungi</taxon>
        <taxon>Dikarya</taxon>
        <taxon>Ascomycota</taxon>
        <taxon>Pezizomycotina</taxon>
        <taxon>Sordariomycetes</taxon>
        <taxon>Xylariomycetidae</taxon>
        <taxon>Xylariales</taxon>
        <taxon>Diatrypaceae</taxon>
        <taxon>Diatrype</taxon>
    </lineage>
</organism>
<dbReference type="AlphaFoldDB" id="A0AAN9VAT5"/>
<protein>
    <submittedName>
        <fullName evidence="1">Uncharacterized protein</fullName>
    </submittedName>
</protein>
<dbReference type="Proteomes" id="UP001320420">
    <property type="component" value="Unassembled WGS sequence"/>
</dbReference>
<comment type="caution">
    <text evidence="1">The sequence shown here is derived from an EMBL/GenBank/DDBJ whole genome shotgun (WGS) entry which is preliminary data.</text>
</comment>
<dbReference type="EMBL" id="JAKJXP020000001">
    <property type="protein sequence ID" value="KAK7757739.1"/>
    <property type="molecule type" value="Genomic_DNA"/>
</dbReference>
<proteinExistence type="predicted"/>
<reference evidence="1 2" key="1">
    <citation type="submission" date="2024-02" db="EMBL/GenBank/DDBJ databases">
        <title>De novo assembly and annotation of 12 fungi associated with fruit tree decline syndrome in Ontario, Canada.</title>
        <authorList>
            <person name="Sulman M."/>
            <person name="Ellouze W."/>
            <person name="Ilyukhin E."/>
        </authorList>
    </citation>
    <scope>NUCLEOTIDE SEQUENCE [LARGE SCALE GENOMIC DNA]</scope>
    <source>
        <strain evidence="1 2">M11/M66-122</strain>
    </source>
</reference>